<evidence type="ECO:0000313" key="5">
    <source>
        <dbReference type="EMBL" id="CAB4928361.1"/>
    </source>
</evidence>
<dbReference type="PANTHER" id="PTHR43366">
    <property type="entry name" value="PYRUVATE SYNTHASE SUBUNIT PORC"/>
    <property type="match status" value="1"/>
</dbReference>
<evidence type="ECO:0000313" key="6">
    <source>
        <dbReference type="EMBL" id="CAB4983290.1"/>
    </source>
</evidence>
<dbReference type="InterPro" id="IPR002869">
    <property type="entry name" value="Pyrv_flavodox_OxRed_cen"/>
</dbReference>
<gene>
    <name evidence="3" type="ORF">UFOPK2655_01037</name>
    <name evidence="4" type="ORF">UFOPK3077_01251</name>
    <name evidence="5" type="ORF">UFOPK3667_01152</name>
    <name evidence="6" type="ORF">UFOPK3903_01303</name>
    <name evidence="7" type="ORF">UFOPK4444_00430</name>
</gene>
<feature type="domain" description="Pyruvate/ketoisovalerate oxidoreductase catalytic" evidence="2">
    <location>
        <begin position="28"/>
        <end position="197"/>
    </location>
</feature>
<protein>
    <submittedName>
        <fullName evidence="3">Unannotated protein</fullName>
    </submittedName>
</protein>
<dbReference type="PANTHER" id="PTHR43366:SF1">
    <property type="entry name" value="PYRUVATE SYNTHASE SUBUNIT PORC"/>
    <property type="match status" value="1"/>
</dbReference>
<proteinExistence type="predicted"/>
<sequence length="207" mass="22123">MQELEGVVSSYQSDGEVYVFQVRIHGRGGQGVVTAAELLAQSAFDEKRFAQAFPSFGSERTGAPVVAFCRIADEQIRVREPIMFPDAIIIQDSTLIKQVDVFAGLRSDGYALINSTRSFEQLGIGELAATHPRFITVPATALAMEHLGRPVPNAVLLGAFAALTQTVSLHSVTDAISEKFKPKVAASNCAAATAAYEYVLSMVASNA</sequence>
<dbReference type="AlphaFoldDB" id="A0A6J6QX40"/>
<name>A0A6J6QX40_9ZZZZ</name>
<dbReference type="InterPro" id="IPR019752">
    <property type="entry name" value="Pyrv/ketoisovalerate_OxRed_cat"/>
</dbReference>
<dbReference type="EMBL" id="CAEZYE010000059">
    <property type="protein sequence ID" value="CAB4716230.1"/>
    <property type="molecule type" value="Genomic_DNA"/>
</dbReference>
<reference evidence="3" key="1">
    <citation type="submission" date="2020-05" db="EMBL/GenBank/DDBJ databases">
        <authorList>
            <person name="Chiriac C."/>
            <person name="Salcher M."/>
            <person name="Ghai R."/>
            <person name="Kavagutti S V."/>
        </authorList>
    </citation>
    <scope>NUCLEOTIDE SEQUENCE</scope>
</reference>
<accession>A0A6J6QX40</accession>
<dbReference type="InterPro" id="IPR051626">
    <property type="entry name" value="Oxidoreductase_gamma_subunit"/>
</dbReference>
<dbReference type="EMBL" id="CAFBOD010000018">
    <property type="protein sequence ID" value="CAB4983290.1"/>
    <property type="molecule type" value="Genomic_DNA"/>
</dbReference>
<evidence type="ECO:0000256" key="1">
    <source>
        <dbReference type="ARBA" id="ARBA00023002"/>
    </source>
</evidence>
<dbReference type="Pfam" id="PF01558">
    <property type="entry name" value="POR"/>
    <property type="match status" value="1"/>
</dbReference>
<dbReference type="SUPFAM" id="SSF53323">
    <property type="entry name" value="Pyruvate-ferredoxin oxidoreductase, PFOR, domain III"/>
    <property type="match status" value="1"/>
</dbReference>
<evidence type="ECO:0000259" key="2">
    <source>
        <dbReference type="Pfam" id="PF01558"/>
    </source>
</evidence>
<keyword evidence="1" id="KW-0560">Oxidoreductase</keyword>
<dbReference type="EMBL" id="CAFBRZ010000017">
    <property type="protein sequence ID" value="CAB5147186.1"/>
    <property type="molecule type" value="Genomic_DNA"/>
</dbReference>
<dbReference type="InterPro" id="IPR011894">
    <property type="entry name" value="PorC_KorC"/>
</dbReference>
<dbReference type="NCBIfam" id="TIGR02175">
    <property type="entry name" value="PorC_KorC"/>
    <property type="match status" value="1"/>
</dbReference>
<evidence type="ECO:0000313" key="7">
    <source>
        <dbReference type="EMBL" id="CAB5147186.1"/>
    </source>
</evidence>
<organism evidence="3">
    <name type="scientific">freshwater metagenome</name>
    <dbReference type="NCBI Taxonomy" id="449393"/>
    <lineage>
        <taxon>unclassified sequences</taxon>
        <taxon>metagenomes</taxon>
        <taxon>ecological metagenomes</taxon>
    </lineage>
</organism>
<evidence type="ECO:0000313" key="3">
    <source>
        <dbReference type="EMBL" id="CAB4716230.1"/>
    </source>
</evidence>
<dbReference type="GO" id="GO:0016625">
    <property type="term" value="F:oxidoreductase activity, acting on the aldehyde or oxo group of donors, iron-sulfur protein as acceptor"/>
    <property type="evidence" value="ECO:0007669"/>
    <property type="project" value="InterPro"/>
</dbReference>
<dbReference type="Gene3D" id="3.40.920.10">
    <property type="entry name" value="Pyruvate-ferredoxin oxidoreductase, PFOR, domain III"/>
    <property type="match status" value="1"/>
</dbReference>
<dbReference type="EMBL" id="CAFBMU010000015">
    <property type="protein sequence ID" value="CAB4928361.1"/>
    <property type="molecule type" value="Genomic_DNA"/>
</dbReference>
<dbReference type="EMBL" id="CAFAAS010000017">
    <property type="protein sequence ID" value="CAB4811660.1"/>
    <property type="molecule type" value="Genomic_DNA"/>
</dbReference>
<evidence type="ECO:0000313" key="4">
    <source>
        <dbReference type="EMBL" id="CAB4811660.1"/>
    </source>
</evidence>